<evidence type="ECO:0000256" key="6">
    <source>
        <dbReference type="ARBA" id="ARBA00022694"/>
    </source>
</evidence>
<keyword evidence="4 12" id="KW-0285">Flavoprotein</keyword>
<evidence type="ECO:0000259" key="14">
    <source>
        <dbReference type="Pfam" id="PF01207"/>
    </source>
</evidence>
<keyword evidence="9 12" id="KW-0560">Oxidoreductase</keyword>
<comment type="function">
    <text evidence="2 12 13">Catalyzes the synthesis of 5,6-dihydrouridine (D), a modified base found in the D-loop of most tRNAs, via the reduction of the C5-C6 double bond in target uridines.</text>
</comment>
<keyword evidence="8 12" id="KW-0694">RNA-binding</keyword>
<dbReference type="InterPro" id="IPR035587">
    <property type="entry name" value="DUS-like_FMN-bd"/>
</dbReference>
<feature type="binding site" evidence="12">
    <location>
        <position position="139"/>
    </location>
    <ligand>
        <name>FMN</name>
        <dbReference type="ChEBI" id="CHEBI:58210"/>
    </ligand>
</feature>
<evidence type="ECO:0000256" key="1">
    <source>
        <dbReference type="ARBA" id="ARBA00001917"/>
    </source>
</evidence>
<comment type="catalytic activity">
    <reaction evidence="11 12">
        <text>a 5,6-dihydrouridine in tRNA + NAD(+) = a uridine in tRNA + NADH + H(+)</text>
        <dbReference type="Rhea" id="RHEA:54452"/>
        <dbReference type="Rhea" id="RHEA-COMP:13339"/>
        <dbReference type="Rhea" id="RHEA-COMP:13887"/>
        <dbReference type="ChEBI" id="CHEBI:15378"/>
        <dbReference type="ChEBI" id="CHEBI:57540"/>
        <dbReference type="ChEBI" id="CHEBI:57945"/>
        <dbReference type="ChEBI" id="CHEBI:65315"/>
        <dbReference type="ChEBI" id="CHEBI:74443"/>
    </reaction>
</comment>
<dbReference type="InterPro" id="IPR004652">
    <property type="entry name" value="DusB-like"/>
</dbReference>
<comment type="similarity">
    <text evidence="12">Belongs to the Dus family. DusB subfamily.</text>
</comment>
<keyword evidence="3 12" id="KW-0820">tRNA-binding</keyword>
<feature type="domain" description="DUS-like FMN-binding" evidence="14">
    <location>
        <begin position="13"/>
        <end position="314"/>
    </location>
</feature>
<evidence type="ECO:0000256" key="2">
    <source>
        <dbReference type="ARBA" id="ARBA00002790"/>
    </source>
</evidence>
<keyword evidence="16" id="KW-1185">Reference proteome</keyword>
<evidence type="ECO:0000256" key="5">
    <source>
        <dbReference type="ARBA" id="ARBA00022643"/>
    </source>
</evidence>
<dbReference type="Gene3D" id="1.10.1200.80">
    <property type="entry name" value="Putative flavin oxidoreducatase, domain 2"/>
    <property type="match status" value="1"/>
</dbReference>
<evidence type="ECO:0000256" key="13">
    <source>
        <dbReference type="PIRNR" id="PIRNR006621"/>
    </source>
</evidence>
<protein>
    <recommendedName>
        <fullName evidence="12">tRNA-dihydrouridine synthase B</fullName>
        <ecNumber evidence="12">1.3.1.-</ecNumber>
    </recommendedName>
</protein>
<dbReference type="HAMAP" id="MF_02042">
    <property type="entry name" value="DusB_subfam"/>
    <property type="match status" value="1"/>
</dbReference>
<name>A0ABS9DA80_9ALTE</name>
<evidence type="ECO:0000256" key="12">
    <source>
        <dbReference type="HAMAP-Rule" id="MF_02042"/>
    </source>
</evidence>
<dbReference type="PROSITE" id="PS01136">
    <property type="entry name" value="UPF0034"/>
    <property type="match status" value="1"/>
</dbReference>
<keyword evidence="7 12" id="KW-0521">NADP</keyword>
<dbReference type="EC" id="1.3.1.-" evidence="12"/>
<dbReference type="NCBIfam" id="TIGR00737">
    <property type="entry name" value="nifR3_yhdG"/>
    <property type="match status" value="1"/>
</dbReference>
<dbReference type="EMBL" id="JAKGAS010000007">
    <property type="protein sequence ID" value="MCF2949290.1"/>
    <property type="molecule type" value="Genomic_DNA"/>
</dbReference>
<evidence type="ECO:0000256" key="3">
    <source>
        <dbReference type="ARBA" id="ARBA00022555"/>
    </source>
</evidence>
<dbReference type="PANTHER" id="PTHR45846:SF1">
    <property type="entry name" value="TRNA-DIHYDROURIDINE(47) SYNTHASE [NAD(P)(+)]-LIKE"/>
    <property type="match status" value="1"/>
</dbReference>
<evidence type="ECO:0000256" key="9">
    <source>
        <dbReference type="ARBA" id="ARBA00023002"/>
    </source>
</evidence>
<comment type="cofactor">
    <cofactor evidence="1 12 13">
        <name>FMN</name>
        <dbReference type="ChEBI" id="CHEBI:58210"/>
    </cofactor>
</comment>
<dbReference type="InterPro" id="IPR018517">
    <property type="entry name" value="tRNA_hU_synthase_CS"/>
</dbReference>
<organism evidence="15 16">
    <name type="scientific">Paraglaciecola algarum</name>
    <dbReference type="NCBI Taxonomy" id="3050085"/>
    <lineage>
        <taxon>Bacteria</taxon>
        <taxon>Pseudomonadati</taxon>
        <taxon>Pseudomonadota</taxon>
        <taxon>Gammaproteobacteria</taxon>
        <taxon>Alteromonadales</taxon>
        <taxon>Alteromonadaceae</taxon>
        <taxon>Paraglaciecola</taxon>
    </lineage>
</organism>
<sequence length="333" mass="36650">MQIGPYALENNLILAPMAGVTDRPFRQLCKRLGAGLVVSEMLSSNPRVWNSDKSKQRMDHQGEDGVRAVQIAGADPELMAKAAQFNVNNGAQIVDINMGCPAKKVNKKLAGSALLQDPQLVEKIIRAVVAAVDVPVTLKIRTGWDVENRNGVQIAKIAQDNGIQSLAVHGRTRACMYKGNAEYDTIKAIKQAVSIPVVANGDITCAHKAKQVLEYTKADALMIGRGAQGHPWIFREIQHYLQTGQILAAPKIDEVSSILLEHVANVHQFYGDYLGCRIARKHVGWYLAEQDQQRLFRAKFNAIEDAQEQLDTLNMYFDKLVDEPAVSLSSPTA</sequence>
<reference evidence="15 16" key="1">
    <citation type="submission" date="2022-01" db="EMBL/GenBank/DDBJ databases">
        <title>Paraglaciecola sp. G1-23.</title>
        <authorList>
            <person name="Jin M.S."/>
            <person name="Han D.M."/>
            <person name="Kim H.M."/>
            <person name="Jeon C.O."/>
        </authorList>
    </citation>
    <scope>NUCLEOTIDE SEQUENCE [LARGE SCALE GENOMIC DNA]</scope>
    <source>
        <strain evidence="15 16">G1-23</strain>
    </source>
</reference>
<dbReference type="RefSeq" id="WP_235313384.1">
    <property type="nucleotide sequence ID" value="NZ_JAKGAS010000007.1"/>
</dbReference>
<dbReference type="Proteomes" id="UP001521137">
    <property type="component" value="Unassembled WGS sequence"/>
</dbReference>
<dbReference type="PIRSF" id="PIRSF006621">
    <property type="entry name" value="Dus"/>
    <property type="match status" value="1"/>
</dbReference>
<evidence type="ECO:0000256" key="8">
    <source>
        <dbReference type="ARBA" id="ARBA00022884"/>
    </source>
</evidence>
<feature type="binding site" evidence="12">
    <location>
        <begin position="16"/>
        <end position="18"/>
    </location>
    <ligand>
        <name>FMN</name>
        <dbReference type="ChEBI" id="CHEBI:58210"/>
    </ligand>
</feature>
<dbReference type="PANTHER" id="PTHR45846">
    <property type="entry name" value="TRNA-DIHYDROURIDINE(47) SYNTHASE [NAD(P)(+)]-LIKE"/>
    <property type="match status" value="1"/>
</dbReference>
<comment type="catalytic activity">
    <reaction evidence="10 12">
        <text>a 5,6-dihydrouridine in tRNA + NADP(+) = a uridine in tRNA + NADPH + H(+)</text>
        <dbReference type="Rhea" id="RHEA:23624"/>
        <dbReference type="Rhea" id="RHEA-COMP:13339"/>
        <dbReference type="Rhea" id="RHEA-COMP:13887"/>
        <dbReference type="ChEBI" id="CHEBI:15378"/>
        <dbReference type="ChEBI" id="CHEBI:57783"/>
        <dbReference type="ChEBI" id="CHEBI:58349"/>
        <dbReference type="ChEBI" id="CHEBI:65315"/>
        <dbReference type="ChEBI" id="CHEBI:74443"/>
    </reaction>
</comment>
<keyword evidence="5 12" id="KW-0288">FMN</keyword>
<evidence type="ECO:0000256" key="7">
    <source>
        <dbReference type="ARBA" id="ARBA00022857"/>
    </source>
</evidence>
<evidence type="ECO:0000256" key="11">
    <source>
        <dbReference type="ARBA" id="ARBA00048802"/>
    </source>
</evidence>
<proteinExistence type="inferred from homology"/>
<dbReference type="InterPro" id="IPR032887">
    <property type="entry name" value="DusB"/>
</dbReference>
<evidence type="ECO:0000313" key="16">
    <source>
        <dbReference type="Proteomes" id="UP001521137"/>
    </source>
</evidence>
<feature type="binding site" evidence="12">
    <location>
        <begin position="200"/>
        <end position="202"/>
    </location>
    <ligand>
        <name>FMN</name>
        <dbReference type="ChEBI" id="CHEBI:58210"/>
    </ligand>
</feature>
<dbReference type="InterPro" id="IPR024036">
    <property type="entry name" value="tRNA-dHydroUridine_Synthase_C"/>
</dbReference>
<dbReference type="Gene3D" id="3.20.20.70">
    <property type="entry name" value="Aldolase class I"/>
    <property type="match status" value="1"/>
</dbReference>
<dbReference type="GO" id="GO:0016491">
    <property type="term" value="F:oxidoreductase activity"/>
    <property type="evidence" value="ECO:0007669"/>
    <property type="project" value="UniProtKB-KW"/>
</dbReference>
<feature type="binding site" evidence="12">
    <location>
        <begin position="224"/>
        <end position="225"/>
    </location>
    <ligand>
        <name>FMN</name>
        <dbReference type="ChEBI" id="CHEBI:58210"/>
    </ligand>
</feature>
<dbReference type="SUPFAM" id="SSF51395">
    <property type="entry name" value="FMN-linked oxidoreductases"/>
    <property type="match status" value="1"/>
</dbReference>
<comment type="caution">
    <text evidence="15">The sequence shown here is derived from an EMBL/GenBank/DDBJ whole genome shotgun (WGS) entry which is preliminary data.</text>
</comment>
<feature type="active site" description="Proton donor" evidence="12">
    <location>
        <position position="100"/>
    </location>
</feature>
<keyword evidence="6 12" id="KW-0819">tRNA processing</keyword>
<evidence type="ECO:0000313" key="15">
    <source>
        <dbReference type="EMBL" id="MCF2949290.1"/>
    </source>
</evidence>
<dbReference type="InterPro" id="IPR013785">
    <property type="entry name" value="Aldolase_TIM"/>
</dbReference>
<evidence type="ECO:0000256" key="10">
    <source>
        <dbReference type="ARBA" id="ARBA00048205"/>
    </source>
</evidence>
<dbReference type="CDD" id="cd02801">
    <property type="entry name" value="DUS_like_FMN"/>
    <property type="match status" value="1"/>
</dbReference>
<dbReference type="InterPro" id="IPR001269">
    <property type="entry name" value="DUS_fam"/>
</dbReference>
<evidence type="ECO:0000256" key="4">
    <source>
        <dbReference type="ARBA" id="ARBA00022630"/>
    </source>
</evidence>
<comment type="similarity">
    <text evidence="13">Belongs to the dus family.</text>
</comment>
<feature type="binding site" evidence="12">
    <location>
        <position position="70"/>
    </location>
    <ligand>
        <name>FMN</name>
        <dbReference type="ChEBI" id="CHEBI:58210"/>
    </ligand>
</feature>
<gene>
    <name evidence="12 15" type="primary">dusB</name>
    <name evidence="15" type="ORF">L0668_14320</name>
</gene>
<accession>A0ABS9DA80</accession>
<dbReference type="Pfam" id="PF01207">
    <property type="entry name" value="Dus"/>
    <property type="match status" value="1"/>
</dbReference>